<organism evidence="1 2">
    <name type="scientific">Mycena belliarum</name>
    <dbReference type="NCBI Taxonomy" id="1033014"/>
    <lineage>
        <taxon>Eukaryota</taxon>
        <taxon>Fungi</taxon>
        <taxon>Dikarya</taxon>
        <taxon>Basidiomycota</taxon>
        <taxon>Agaricomycotina</taxon>
        <taxon>Agaricomycetes</taxon>
        <taxon>Agaricomycetidae</taxon>
        <taxon>Agaricales</taxon>
        <taxon>Marasmiineae</taxon>
        <taxon>Mycenaceae</taxon>
        <taxon>Mycena</taxon>
    </lineage>
</organism>
<proteinExistence type="predicted"/>
<sequence length="354" mass="39911">MAPLRLSLACWDYDRVKAIEDGRVKPEGIELTFLNLRVEETFFRQLRYQEFDVSEMSLSSYVLTLNGPEPPFFALPVFPSRMFRHQSIYVNLKAGIQSPADLAGRRIGTPEFQMTAPVWQRGILEDEYGLKYDAPQYLTGNVEPSAIERTEKVPLKLADSVMIGPIPKGKCLAQMLADGEIDALESATAPSTFGTHPDVGRLFPNAKEVEQGASPNQLIPSSYSSHCSADYFKRTGVFPIMHVIAIKRSVLKDNPWVAQSLTKAFASSLEYAYDAIHERAALRYILPWMQFHVEETQAALCANGNEKWWQDGLTEGNMRTLDKFLEYSFKQGLAKKRWQVKELFAPGSLEAFVV</sequence>
<reference evidence="1" key="1">
    <citation type="submission" date="2023-03" db="EMBL/GenBank/DDBJ databases">
        <title>Massive genome expansion in bonnet fungi (Mycena s.s.) driven by repeated elements and novel gene families across ecological guilds.</title>
        <authorList>
            <consortium name="Lawrence Berkeley National Laboratory"/>
            <person name="Harder C.B."/>
            <person name="Miyauchi S."/>
            <person name="Viragh M."/>
            <person name="Kuo A."/>
            <person name="Thoen E."/>
            <person name="Andreopoulos B."/>
            <person name="Lu D."/>
            <person name="Skrede I."/>
            <person name="Drula E."/>
            <person name="Henrissat B."/>
            <person name="Morin E."/>
            <person name="Kohler A."/>
            <person name="Barry K."/>
            <person name="LaButti K."/>
            <person name="Morin E."/>
            <person name="Salamov A."/>
            <person name="Lipzen A."/>
            <person name="Mereny Z."/>
            <person name="Hegedus B."/>
            <person name="Baldrian P."/>
            <person name="Stursova M."/>
            <person name="Weitz H."/>
            <person name="Taylor A."/>
            <person name="Grigoriev I.V."/>
            <person name="Nagy L.G."/>
            <person name="Martin F."/>
            <person name="Kauserud H."/>
        </authorList>
    </citation>
    <scope>NUCLEOTIDE SEQUENCE</scope>
    <source>
        <strain evidence="1">CBHHK173m</strain>
    </source>
</reference>
<protein>
    <submittedName>
        <fullName evidence="1">4,5-dihydroxyphthalate decarboxylase</fullName>
    </submittedName>
</protein>
<dbReference type="SUPFAM" id="SSF53850">
    <property type="entry name" value="Periplasmic binding protein-like II"/>
    <property type="match status" value="1"/>
</dbReference>
<dbReference type="EMBL" id="JARJCN010000009">
    <property type="protein sequence ID" value="KAJ7097792.1"/>
    <property type="molecule type" value="Genomic_DNA"/>
</dbReference>
<dbReference type="Proteomes" id="UP001222325">
    <property type="component" value="Unassembled WGS sequence"/>
</dbReference>
<evidence type="ECO:0000313" key="2">
    <source>
        <dbReference type="Proteomes" id="UP001222325"/>
    </source>
</evidence>
<evidence type="ECO:0000313" key="1">
    <source>
        <dbReference type="EMBL" id="KAJ7097792.1"/>
    </source>
</evidence>
<comment type="caution">
    <text evidence="1">The sequence shown here is derived from an EMBL/GenBank/DDBJ whole genome shotgun (WGS) entry which is preliminary data.</text>
</comment>
<gene>
    <name evidence="1" type="ORF">B0H15DRAFT_1019118</name>
</gene>
<name>A0AAD6UBR9_9AGAR</name>
<dbReference type="Gene3D" id="3.40.190.10">
    <property type="entry name" value="Periplasmic binding protein-like II"/>
    <property type="match status" value="2"/>
</dbReference>
<dbReference type="AlphaFoldDB" id="A0AAD6UBR9"/>
<accession>A0AAD6UBR9</accession>
<keyword evidence="2" id="KW-1185">Reference proteome</keyword>